<evidence type="ECO:0000313" key="8">
    <source>
        <dbReference type="Proteomes" id="UP000708347"/>
    </source>
</evidence>
<dbReference type="PIRSF" id="PIRSF002030">
    <property type="entry name" value="Globin_Protozoa/Cyanobacteria"/>
    <property type="match status" value="1"/>
</dbReference>
<dbReference type="EMBL" id="VBSB01000025">
    <property type="protein sequence ID" value="NTY63015.1"/>
    <property type="molecule type" value="Genomic_DNA"/>
</dbReference>
<dbReference type="InterPro" id="IPR016339">
    <property type="entry name" value="Hemoglobin_trunc_I"/>
</dbReference>
<dbReference type="Proteomes" id="UP000708347">
    <property type="component" value="Unassembled WGS sequence"/>
</dbReference>
<keyword evidence="3 6" id="KW-0349">Heme</keyword>
<protein>
    <recommendedName>
        <fullName evidence="6">Group 1 truncated hemoglobin</fullName>
    </recommendedName>
</protein>
<proteinExistence type="inferred from homology"/>
<evidence type="ECO:0000256" key="4">
    <source>
        <dbReference type="ARBA" id="ARBA00022723"/>
    </source>
</evidence>
<keyword evidence="8" id="KW-1185">Reference proteome</keyword>
<dbReference type="InterPro" id="IPR009050">
    <property type="entry name" value="Globin-like_sf"/>
</dbReference>
<reference evidence="7 8" key="1">
    <citation type="submission" date="2019-05" db="EMBL/GenBank/DDBJ databases">
        <title>Mycolicibacterium sphagni ENV482 genome assembly.</title>
        <authorList>
            <person name="Chen W."/>
            <person name="Faulkner N.W."/>
            <person name="Hyman M.R."/>
        </authorList>
    </citation>
    <scope>NUCLEOTIDE SEQUENCE [LARGE SCALE GENOMIC DNA]</scope>
    <source>
        <strain evidence="7 8">ENV482</strain>
    </source>
</reference>
<keyword evidence="4 6" id="KW-0479">Metal-binding</keyword>
<dbReference type="SUPFAM" id="SSF46458">
    <property type="entry name" value="Globin-like"/>
    <property type="match status" value="1"/>
</dbReference>
<evidence type="ECO:0000256" key="3">
    <source>
        <dbReference type="ARBA" id="ARBA00022617"/>
    </source>
</evidence>
<keyword evidence="2 6" id="KW-0813">Transport</keyword>
<comment type="similarity">
    <text evidence="1 6">Belongs to the truncated hemoglobin family. Group I subfamily.</text>
</comment>
<keyword evidence="6" id="KW-0561">Oxygen transport</keyword>
<evidence type="ECO:0000256" key="1">
    <source>
        <dbReference type="ARBA" id="ARBA00009660"/>
    </source>
</evidence>
<dbReference type="InterPro" id="IPR001486">
    <property type="entry name" value="Hemoglobin_trunc"/>
</dbReference>
<evidence type="ECO:0000256" key="6">
    <source>
        <dbReference type="PIRNR" id="PIRNR002030"/>
    </source>
</evidence>
<dbReference type="Pfam" id="PF01152">
    <property type="entry name" value="Bac_globin"/>
    <property type="match status" value="1"/>
</dbReference>
<accession>A0ABX2K9X8</accession>
<evidence type="ECO:0000256" key="2">
    <source>
        <dbReference type="ARBA" id="ARBA00022448"/>
    </source>
</evidence>
<sequence>MSTIYEQIGGSEAIVSLVEDFYARVLADPELAGFFGGTNMSRLKGRQAEFFVAALGGPYPYVGPSMKQVHQGRGITTHHFDRVGAHLGESLRAAGVSDELVAQILDNIGSLAPDIVTHKTVHKTVGAGSGRLNDPPGGAPH</sequence>
<comment type="caution">
    <text evidence="7">The sequence shown here is derived from an EMBL/GenBank/DDBJ whole genome shotgun (WGS) entry which is preliminary data.</text>
</comment>
<keyword evidence="5 6" id="KW-0408">Iron</keyword>
<dbReference type="InterPro" id="IPR012292">
    <property type="entry name" value="Globin/Proto"/>
</dbReference>
<gene>
    <name evidence="7" type="ORF">FEG63_26130</name>
</gene>
<name>A0ABX2K9X8_9MYCO</name>
<dbReference type="Gene3D" id="1.10.490.10">
    <property type="entry name" value="Globins"/>
    <property type="match status" value="1"/>
</dbReference>
<evidence type="ECO:0000256" key="5">
    <source>
        <dbReference type="ARBA" id="ARBA00023004"/>
    </source>
</evidence>
<comment type="cofactor">
    <cofactor evidence="6">
        <name>heme</name>
        <dbReference type="ChEBI" id="CHEBI:30413"/>
    </cofactor>
</comment>
<evidence type="ECO:0000313" key="7">
    <source>
        <dbReference type="EMBL" id="NTY63015.1"/>
    </source>
</evidence>
<dbReference type="CDD" id="cd00454">
    <property type="entry name" value="TrHb1_N"/>
    <property type="match status" value="1"/>
</dbReference>
<dbReference type="RefSeq" id="WP_174400703.1">
    <property type="nucleotide sequence ID" value="NZ_VBSB01000025.1"/>
</dbReference>
<organism evidence="7 8">
    <name type="scientific">Mycolicibacterium sphagni</name>
    <dbReference type="NCBI Taxonomy" id="1786"/>
    <lineage>
        <taxon>Bacteria</taxon>
        <taxon>Bacillati</taxon>
        <taxon>Actinomycetota</taxon>
        <taxon>Actinomycetes</taxon>
        <taxon>Mycobacteriales</taxon>
        <taxon>Mycobacteriaceae</taxon>
        <taxon>Mycolicibacterium</taxon>
    </lineage>
</organism>